<protein>
    <recommendedName>
        <fullName evidence="8">Phosphate transporter</fullName>
    </recommendedName>
</protein>
<evidence type="ECO:0000256" key="3">
    <source>
        <dbReference type="ARBA" id="ARBA00022448"/>
    </source>
</evidence>
<evidence type="ECO:0000313" key="11">
    <source>
        <dbReference type="Proteomes" id="UP000827092"/>
    </source>
</evidence>
<keyword evidence="6 8" id="KW-1133">Transmembrane helix</keyword>
<feature type="transmembrane region" description="Helical" evidence="8">
    <location>
        <begin position="266"/>
        <end position="289"/>
    </location>
</feature>
<dbReference type="GO" id="GO:0016020">
    <property type="term" value="C:membrane"/>
    <property type="evidence" value="ECO:0007669"/>
    <property type="project" value="UniProtKB-SubCell"/>
</dbReference>
<dbReference type="PANTHER" id="PTHR11101:SF80">
    <property type="entry name" value="PHOSPHATE TRANSPORTER"/>
    <property type="match status" value="1"/>
</dbReference>
<keyword evidence="7 8" id="KW-0472">Membrane</keyword>
<evidence type="ECO:0000256" key="6">
    <source>
        <dbReference type="ARBA" id="ARBA00022989"/>
    </source>
</evidence>
<proteinExistence type="inferred from homology"/>
<feature type="transmembrane region" description="Helical" evidence="8">
    <location>
        <begin position="201"/>
        <end position="220"/>
    </location>
</feature>
<dbReference type="CDD" id="cd01647">
    <property type="entry name" value="RT_LTR"/>
    <property type="match status" value="1"/>
</dbReference>
<dbReference type="SUPFAM" id="SSF56672">
    <property type="entry name" value="DNA/RNA polymerases"/>
    <property type="match status" value="1"/>
</dbReference>
<dbReference type="GO" id="GO:0005315">
    <property type="term" value="F:phosphate transmembrane transporter activity"/>
    <property type="evidence" value="ECO:0007669"/>
    <property type="project" value="InterPro"/>
</dbReference>
<reference evidence="10 11" key="1">
    <citation type="journal article" date="2022" name="Nat. Ecol. Evol.">
        <title>A masculinizing supergene underlies an exaggerated male reproductive morph in a spider.</title>
        <authorList>
            <person name="Hendrickx F."/>
            <person name="De Corte Z."/>
            <person name="Sonet G."/>
            <person name="Van Belleghem S.M."/>
            <person name="Kostlbacher S."/>
            <person name="Vangestel C."/>
        </authorList>
    </citation>
    <scope>NUCLEOTIDE SEQUENCE [LARGE SCALE GENOMIC DNA]</scope>
    <source>
        <strain evidence="10">W744_W776</strain>
    </source>
</reference>
<dbReference type="FunFam" id="3.30.70.270:FF:000003">
    <property type="entry name" value="Transposon Ty3-G Gag-Pol polyprotein"/>
    <property type="match status" value="1"/>
</dbReference>
<feature type="domain" description="Reverse transcriptase" evidence="9">
    <location>
        <begin position="1"/>
        <end position="80"/>
    </location>
</feature>
<dbReference type="Pfam" id="PF01384">
    <property type="entry name" value="PHO4"/>
    <property type="match status" value="1"/>
</dbReference>
<dbReference type="PROSITE" id="PS50878">
    <property type="entry name" value="RT_POL"/>
    <property type="match status" value="1"/>
</dbReference>
<comment type="caution">
    <text evidence="10">The sequence shown here is derived from an EMBL/GenBank/DDBJ whole genome shotgun (WGS) entry which is preliminary data.</text>
</comment>
<keyword evidence="11" id="KW-1185">Reference proteome</keyword>
<evidence type="ECO:0000256" key="2">
    <source>
        <dbReference type="ARBA" id="ARBA00009916"/>
    </source>
</evidence>
<dbReference type="Pfam" id="PF00078">
    <property type="entry name" value="RVT_1"/>
    <property type="match status" value="1"/>
</dbReference>
<feature type="transmembrane region" description="Helical" evidence="8">
    <location>
        <begin position="468"/>
        <end position="493"/>
    </location>
</feature>
<keyword evidence="4 8" id="KW-0592">Phosphate transport</keyword>
<comment type="caution">
    <text evidence="8">Lacks conserved residue(s) required for the propagation of feature annotation.</text>
</comment>
<comment type="function">
    <text evidence="8">Sodium-phosphate symporter.</text>
</comment>
<dbReference type="Proteomes" id="UP000827092">
    <property type="component" value="Unassembled WGS sequence"/>
</dbReference>
<evidence type="ECO:0000259" key="9">
    <source>
        <dbReference type="PROSITE" id="PS50878"/>
    </source>
</evidence>
<accession>A0AAV6ULX3</accession>
<dbReference type="Gene3D" id="3.30.70.270">
    <property type="match status" value="2"/>
</dbReference>
<evidence type="ECO:0000256" key="7">
    <source>
        <dbReference type="ARBA" id="ARBA00023136"/>
    </source>
</evidence>
<organism evidence="10 11">
    <name type="scientific">Oedothorax gibbosus</name>
    <dbReference type="NCBI Taxonomy" id="931172"/>
    <lineage>
        <taxon>Eukaryota</taxon>
        <taxon>Metazoa</taxon>
        <taxon>Ecdysozoa</taxon>
        <taxon>Arthropoda</taxon>
        <taxon>Chelicerata</taxon>
        <taxon>Arachnida</taxon>
        <taxon>Araneae</taxon>
        <taxon>Araneomorphae</taxon>
        <taxon>Entelegynae</taxon>
        <taxon>Araneoidea</taxon>
        <taxon>Linyphiidae</taxon>
        <taxon>Erigoninae</taxon>
        <taxon>Oedothorax</taxon>
    </lineage>
</organism>
<name>A0AAV6ULX3_9ARAC</name>
<dbReference type="EMBL" id="JAFNEN010000336">
    <property type="protein sequence ID" value="KAG8185407.1"/>
    <property type="molecule type" value="Genomic_DNA"/>
</dbReference>
<sequence length="496" mass="54665">MSFGLRNAPSTFRRFVHEVFRGLNFVFPYIDDVLIASSSEEEHKTHLNLVFQRLDQYGLCINVAKSVFGVESIEFLGYKITSAGSSPLPEKVQVILDYKLPSTLQELRTFLGMLNFYRRYLKSAAETQAPLHEFLKGAKKKDKRKVPWTDEAKHHFEKCQADLANAALLSFPKPGLPPGPDYQLGKFFLSLDKQFFSVSSWFVSPLLSGLVSVIIFLLIRKFILSKGNPGEAALLSLPFFYGFTVFVNVISVVLDGSPVLYLDRLPAWAAITIAAVIGIVVAIVIRMIVVPKERLRALGIKTQEENEMTLTSAITQTEEVEIDDDCVPEVSDLFKGLQVMTAIFGSFAHGGNDVSNAIAPLVSLWLIYSKDPDGQTPAWLLIYGGVGISAGLWTMGRKVIQTMGKDLSKITPTSGFTIEIGSATTVLMASKLGLPISTTHCKVGSVVFVGCARTRSTKDVDLKLFRSIVLAWLVTLPFTAIFSAFIILILYGMTTP</sequence>
<keyword evidence="3 8" id="KW-0813">Transport</keyword>
<evidence type="ECO:0000256" key="5">
    <source>
        <dbReference type="ARBA" id="ARBA00022692"/>
    </source>
</evidence>
<evidence type="ECO:0000313" key="10">
    <source>
        <dbReference type="EMBL" id="KAG8185407.1"/>
    </source>
</evidence>
<comment type="subcellular location">
    <subcellularLocation>
        <location evidence="1 8">Membrane</location>
        <topology evidence="1 8">Multi-pass membrane protein</topology>
    </subcellularLocation>
</comment>
<evidence type="ECO:0000256" key="4">
    <source>
        <dbReference type="ARBA" id="ARBA00022592"/>
    </source>
</evidence>
<dbReference type="GO" id="GO:0071897">
    <property type="term" value="P:DNA biosynthetic process"/>
    <property type="evidence" value="ECO:0007669"/>
    <property type="project" value="UniProtKB-ARBA"/>
</dbReference>
<evidence type="ECO:0000256" key="1">
    <source>
        <dbReference type="ARBA" id="ARBA00004141"/>
    </source>
</evidence>
<keyword evidence="5 8" id="KW-0812">Transmembrane</keyword>
<dbReference type="AlphaFoldDB" id="A0AAV6ULX3"/>
<comment type="similarity">
    <text evidence="2 8">Belongs to the inorganic phosphate transporter (PiT) (TC 2.A.20) family.</text>
</comment>
<dbReference type="GO" id="GO:0035435">
    <property type="term" value="P:phosphate ion transmembrane transport"/>
    <property type="evidence" value="ECO:0007669"/>
    <property type="project" value="TreeGrafter"/>
</dbReference>
<dbReference type="InterPro" id="IPR001204">
    <property type="entry name" value="Phos_transporter"/>
</dbReference>
<dbReference type="InterPro" id="IPR000477">
    <property type="entry name" value="RT_dom"/>
</dbReference>
<dbReference type="InterPro" id="IPR043128">
    <property type="entry name" value="Rev_trsase/Diguanyl_cyclase"/>
</dbReference>
<dbReference type="InterPro" id="IPR043502">
    <property type="entry name" value="DNA/RNA_pol_sf"/>
</dbReference>
<evidence type="ECO:0000256" key="8">
    <source>
        <dbReference type="RuleBase" id="RU363058"/>
    </source>
</evidence>
<gene>
    <name evidence="10" type="ORF">JTE90_018627</name>
</gene>
<feature type="transmembrane region" description="Helical" evidence="8">
    <location>
        <begin position="232"/>
        <end position="254"/>
    </location>
</feature>
<dbReference type="PANTHER" id="PTHR11101">
    <property type="entry name" value="PHOSPHATE TRANSPORTER"/>
    <property type="match status" value="1"/>
</dbReference>